<keyword evidence="1" id="KW-0863">Zinc-finger</keyword>
<keyword evidence="1" id="KW-0479">Metal-binding</keyword>
<dbReference type="Proteomes" id="UP000652761">
    <property type="component" value="Unassembled WGS sequence"/>
</dbReference>
<evidence type="ECO:0000256" key="2">
    <source>
        <dbReference type="SAM" id="MobiDB-lite"/>
    </source>
</evidence>
<keyword evidence="1" id="KW-0862">Zinc</keyword>
<evidence type="ECO:0000259" key="3">
    <source>
        <dbReference type="PROSITE" id="PS50158"/>
    </source>
</evidence>
<evidence type="ECO:0000313" key="5">
    <source>
        <dbReference type="Proteomes" id="UP000652761"/>
    </source>
</evidence>
<dbReference type="SUPFAM" id="SSF57756">
    <property type="entry name" value="Retrovirus zinc finger-like domains"/>
    <property type="match status" value="1"/>
</dbReference>
<feature type="domain" description="CCHC-type" evidence="3">
    <location>
        <begin position="290"/>
        <end position="305"/>
    </location>
</feature>
<gene>
    <name evidence="4" type="ORF">Taro_026678</name>
</gene>
<feature type="compositionally biased region" description="Acidic residues" evidence="2">
    <location>
        <begin position="327"/>
        <end position="343"/>
    </location>
</feature>
<feature type="region of interest" description="Disordered" evidence="2">
    <location>
        <begin position="310"/>
        <end position="344"/>
    </location>
</feature>
<evidence type="ECO:0000256" key="1">
    <source>
        <dbReference type="PROSITE-ProRule" id="PRU00047"/>
    </source>
</evidence>
<organism evidence="4 5">
    <name type="scientific">Colocasia esculenta</name>
    <name type="common">Wild taro</name>
    <name type="synonym">Arum esculentum</name>
    <dbReference type="NCBI Taxonomy" id="4460"/>
    <lineage>
        <taxon>Eukaryota</taxon>
        <taxon>Viridiplantae</taxon>
        <taxon>Streptophyta</taxon>
        <taxon>Embryophyta</taxon>
        <taxon>Tracheophyta</taxon>
        <taxon>Spermatophyta</taxon>
        <taxon>Magnoliopsida</taxon>
        <taxon>Liliopsida</taxon>
        <taxon>Araceae</taxon>
        <taxon>Aroideae</taxon>
        <taxon>Colocasieae</taxon>
        <taxon>Colocasia</taxon>
    </lineage>
</organism>
<dbReference type="GO" id="GO:0008270">
    <property type="term" value="F:zinc ion binding"/>
    <property type="evidence" value="ECO:0007669"/>
    <property type="project" value="UniProtKB-KW"/>
</dbReference>
<dbReference type="PROSITE" id="PS50158">
    <property type="entry name" value="ZF_CCHC"/>
    <property type="match status" value="1"/>
</dbReference>
<comment type="caution">
    <text evidence="4">The sequence shown here is derived from an EMBL/GenBank/DDBJ whole genome shotgun (WGS) entry which is preliminary data.</text>
</comment>
<keyword evidence="5" id="KW-1185">Reference proteome</keyword>
<evidence type="ECO:0000313" key="4">
    <source>
        <dbReference type="EMBL" id="MQL94020.1"/>
    </source>
</evidence>
<name>A0A843VK95_COLES</name>
<protein>
    <recommendedName>
        <fullName evidence="3">CCHC-type domain-containing protein</fullName>
    </recommendedName>
</protein>
<feature type="region of interest" description="Disordered" evidence="2">
    <location>
        <begin position="215"/>
        <end position="246"/>
    </location>
</feature>
<dbReference type="PANTHER" id="PTHR34676:SF8">
    <property type="entry name" value="TRANSMEMBRANE PROTEIN"/>
    <property type="match status" value="1"/>
</dbReference>
<dbReference type="PANTHER" id="PTHR34676">
    <property type="entry name" value="DUF4219 DOMAIN-CONTAINING PROTEIN-RELATED"/>
    <property type="match status" value="1"/>
</dbReference>
<dbReference type="AlphaFoldDB" id="A0A843VK95"/>
<dbReference type="Pfam" id="PF14223">
    <property type="entry name" value="Retrotran_gag_2"/>
    <property type="match status" value="1"/>
</dbReference>
<dbReference type="GO" id="GO:0003676">
    <property type="term" value="F:nucleic acid binding"/>
    <property type="evidence" value="ECO:0007669"/>
    <property type="project" value="InterPro"/>
</dbReference>
<proteinExistence type="predicted"/>
<dbReference type="InterPro" id="IPR001878">
    <property type="entry name" value="Znf_CCHC"/>
</dbReference>
<sequence length="402" mass="46795">MDLRGYMPEGHSMYRPPYFDGSNYTYWKTRMQIFLRAQNHQIWKVVSSGPYELPQDEERWTIEQIKKSNANWSAMNIMHYSLHQMEFSRVSSCATAKEVWDRLMVIYEGTSEVKETKANMLIFVYEAFKMENDETISEMYGRLTLLTNGLKNLGKTFTEYELVRKILRSLTPIWHTKAIVVEESRNLSTTTVDQLIGSLMTYELGLKRTDDDVKKKKSLALKSSPSVKESTEEEESSSSENDSNESTLLTRKFRKFLRKEGKGFLKRRPQVDNSSKQKQFANKSSNRVVCYNCRKLGHVKPKCPDAQKKIQPKWKKNKPRAMIGTWSEEEEDEEEENSEDEDESKICLMARESSNNSINSNNFLNLCSDSDDEELSYDELKILCEHFVITGLCTPSKHKARF</sequence>
<dbReference type="OrthoDB" id="8063676at2759"/>
<feature type="compositionally biased region" description="Basic residues" evidence="2">
    <location>
        <begin position="310"/>
        <end position="319"/>
    </location>
</feature>
<dbReference type="InterPro" id="IPR036875">
    <property type="entry name" value="Znf_CCHC_sf"/>
</dbReference>
<accession>A0A843VK95</accession>
<reference evidence="4" key="1">
    <citation type="submission" date="2017-07" db="EMBL/GenBank/DDBJ databases">
        <title>Taro Niue Genome Assembly and Annotation.</title>
        <authorList>
            <person name="Atibalentja N."/>
            <person name="Keating K."/>
            <person name="Fields C.J."/>
        </authorList>
    </citation>
    <scope>NUCLEOTIDE SEQUENCE</scope>
    <source>
        <strain evidence="4">Niue_2</strain>
        <tissue evidence="4">Leaf</tissue>
    </source>
</reference>
<dbReference type="EMBL" id="NMUH01001623">
    <property type="protein sequence ID" value="MQL94020.1"/>
    <property type="molecule type" value="Genomic_DNA"/>
</dbReference>